<dbReference type="InterPro" id="IPR005804">
    <property type="entry name" value="FA_desaturase_dom"/>
</dbReference>
<dbReference type="PANTHER" id="PTHR11351">
    <property type="entry name" value="ACYL-COA DESATURASE"/>
    <property type="match status" value="1"/>
</dbReference>
<evidence type="ECO:0000256" key="2">
    <source>
        <dbReference type="ARBA" id="ARBA00008749"/>
    </source>
</evidence>
<name>A0A8J7QNJ3_9BACT</name>
<reference evidence="15" key="1">
    <citation type="submission" date="2021-03" db="EMBL/GenBank/DDBJ databases">
        <authorList>
            <person name="Wang G."/>
        </authorList>
    </citation>
    <scope>NUCLEOTIDE SEQUENCE</scope>
    <source>
        <strain evidence="15">KCTC 12899</strain>
    </source>
</reference>
<evidence type="ECO:0000256" key="5">
    <source>
        <dbReference type="ARBA" id="ARBA00022832"/>
    </source>
</evidence>
<feature type="transmembrane region" description="Helical" evidence="13">
    <location>
        <begin position="21"/>
        <end position="42"/>
    </location>
</feature>
<evidence type="ECO:0000256" key="7">
    <source>
        <dbReference type="ARBA" id="ARBA00023002"/>
    </source>
</evidence>
<dbReference type="CDD" id="cd03505">
    <property type="entry name" value="Delta9-FADS-like"/>
    <property type="match status" value="1"/>
</dbReference>
<keyword evidence="7" id="KW-0560">Oxidoreductase</keyword>
<comment type="similarity">
    <text evidence="2">Belongs to the fatty acid desaturase type 2 family.</text>
</comment>
<evidence type="ECO:0000256" key="1">
    <source>
        <dbReference type="ARBA" id="ARBA00004141"/>
    </source>
</evidence>
<evidence type="ECO:0000256" key="8">
    <source>
        <dbReference type="ARBA" id="ARBA00023004"/>
    </source>
</evidence>
<keyword evidence="4 13" id="KW-0812">Transmembrane</keyword>
<organism evidence="15 16">
    <name type="scientific">Acanthopleuribacter pedis</name>
    <dbReference type="NCBI Taxonomy" id="442870"/>
    <lineage>
        <taxon>Bacteria</taxon>
        <taxon>Pseudomonadati</taxon>
        <taxon>Acidobacteriota</taxon>
        <taxon>Holophagae</taxon>
        <taxon>Acanthopleuribacterales</taxon>
        <taxon>Acanthopleuribacteraceae</taxon>
        <taxon>Acanthopleuribacter</taxon>
    </lineage>
</organism>
<keyword evidence="10 13" id="KW-0472">Membrane</keyword>
<gene>
    <name evidence="15" type="ORF">J3U88_22635</name>
</gene>
<comment type="caution">
    <text evidence="15">The sequence shown here is derived from an EMBL/GenBank/DDBJ whole genome shotgun (WGS) entry which is preliminary data.</text>
</comment>
<feature type="domain" description="Fatty acid desaturase" evidence="14">
    <location>
        <begin position="50"/>
        <end position="269"/>
    </location>
</feature>
<protein>
    <submittedName>
        <fullName evidence="15">Acyl-CoA desaturase</fullName>
    </submittedName>
</protein>
<dbReference type="GO" id="GO:0016020">
    <property type="term" value="C:membrane"/>
    <property type="evidence" value="ECO:0007669"/>
    <property type="project" value="UniProtKB-SubCell"/>
</dbReference>
<evidence type="ECO:0000256" key="10">
    <source>
        <dbReference type="ARBA" id="ARBA00023136"/>
    </source>
</evidence>
<keyword evidence="9" id="KW-0443">Lipid metabolism</keyword>
<feature type="transmembrane region" description="Helical" evidence="13">
    <location>
        <begin position="81"/>
        <end position="100"/>
    </location>
</feature>
<accession>A0A8J7QNJ3</accession>
<feature type="transmembrane region" description="Helical" evidence="13">
    <location>
        <begin position="48"/>
        <end position="69"/>
    </location>
</feature>
<keyword evidence="8" id="KW-0408">Iron</keyword>
<evidence type="ECO:0000256" key="3">
    <source>
        <dbReference type="ARBA" id="ARBA00022516"/>
    </source>
</evidence>
<dbReference type="AlphaFoldDB" id="A0A8J7QNJ3"/>
<keyword evidence="3" id="KW-0444">Lipid biosynthesis</keyword>
<sequence length="382" mass="44952">MSSSDALARATNDKPVPVWQNILVILGTPIAAAIAVPLYAYYTGFGAFEWACFAFFMLATGLSITAGYHRLWSHRAYEAHWLMRLFFAIFGACAIQNSILNWSADHRRHHRHVDDNDKDPYSIKRGFWHAHIGWILFNEKGAQDFSNVKDLQRDPIVMWQHRYNLTLTLTTNIALPLLLGLLSGKLWGVFILATLLRVVLNHHFTFFINSLAHIWGRRPYSEDNSARDNDFLALLTYGEGYHNYHHRFQYDYRNGIRWWQFDPTKWLIRSASWVGLTSKLRTVSAFQIEKARAALQYHRTMASLAPHSRCEELRAKLELQYREYQQALNDWTTAKQEWVTAKRGQINDKLERLDQRMRYLEYTYRLKLQRKRWRLLNAQLAS</sequence>
<dbReference type="EMBL" id="JAFREP010000023">
    <property type="protein sequence ID" value="MBO1321295.1"/>
    <property type="molecule type" value="Genomic_DNA"/>
</dbReference>
<dbReference type="RefSeq" id="WP_207861269.1">
    <property type="nucleotide sequence ID" value="NZ_JAFREP010000023.1"/>
</dbReference>
<keyword evidence="11" id="KW-0275">Fatty acid biosynthesis</keyword>
<dbReference type="Proteomes" id="UP000664417">
    <property type="component" value="Unassembled WGS sequence"/>
</dbReference>
<evidence type="ECO:0000256" key="4">
    <source>
        <dbReference type="ARBA" id="ARBA00022692"/>
    </source>
</evidence>
<dbReference type="PANTHER" id="PTHR11351:SF31">
    <property type="entry name" value="DESATURASE 1, ISOFORM A-RELATED"/>
    <property type="match status" value="1"/>
</dbReference>
<dbReference type="Pfam" id="PF00487">
    <property type="entry name" value="FA_desaturase"/>
    <property type="match status" value="1"/>
</dbReference>
<feature type="transmembrane region" description="Helical" evidence="13">
    <location>
        <begin position="173"/>
        <end position="200"/>
    </location>
</feature>
<evidence type="ECO:0000313" key="16">
    <source>
        <dbReference type="Proteomes" id="UP000664417"/>
    </source>
</evidence>
<evidence type="ECO:0000259" key="14">
    <source>
        <dbReference type="Pfam" id="PF00487"/>
    </source>
</evidence>
<proteinExistence type="inferred from homology"/>
<keyword evidence="16" id="KW-1185">Reference proteome</keyword>
<dbReference type="GO" id="GO:0006633">
    <property type="term" value="P:fatty acid biosynthetic process"/>
    <property type="evidence" value="ECO:0007669"/>
    <property type="project" value="UniProtKB-KW"/>
</dbReference>
<keyword evidence="6 13" id="KW-1133">Transmembrane helix</keyword>
<dbReference type="PRINTS" id="PR00075">
    <property type="entry name" value="FACDDSATRASE"/>
</dbReference>
<evidence type="ECO:0000313" key="15">
    <source>
        <dbReference type="EMBL" id="MBO1321295.1"/>
    </source>
</evidence>
<evidence type="ECO:0000256" key="6">
    <source>
        <dbReference type="ARBA" id="ARBA00022989"/>
    </source>
</evidence>
<dbReference type="InterPro" id="IPR015876">
    <property type="entry name" value="Acyl-CoA_DS"/>
</dbReference>
<evidence type="ECO:0000256" key="13">
    <source>
        <dbReference type="SAM" id="Phobius"/>
    </source>
</evidence>
<evidence type="ECO:0000256" key="11">
    <source>
        <dbReference type="ARBA" id="ARBA00023160"/>
    </source>
</evidence>
<feature type="coiled-coil region" evidence="12">
    <location>
        <begin position="307"/>
        <end position="334"/>
    </location>
</feature>
<evidence type="ECO:0000256" key="9">
    <source>
        <dbReference type="ARBA" id="ARBA00023098"/>
    </source>
</evidence>
<evidence type="ECO:0000256" key="12">
    <source>
        <dbReference type="SAM" id="Coils"/>
    </source>
</evidence>
<keyword evidence="5" id="KW-0276">Fatty acid metabolism</keyword>
<comment type="subcellular location">
    <subcellularLocation>
        <location evidence="1">Membrane</location>
        <topology evidence="1">Multi-pass membrane protein</topology>
    </subcellularLocation>
</comment>
<dbReference type="GO" id="GO:0016717">
    <property type="term" value="F:oxidoreductase activity, acting on paired donors, with oxidation of a pair of donors resulting in the reduction of molecular oxygen to two molecules of water"/>
    <property type="evidence" value="ECO:0007669"/>
    <property type="project" value="InterPro"/>
</dbReference>
<keyword evidence="12" id="KW-0175">Coiled coil</keyword>